<protein>
    <submittedName>
        <fullName evidence="1">Uncharacterized protein</fullName>
    </submittedName>
</protein>
<keyword evidence="2" id="KW-1185">Reference proteome</keyword>
<dbReference type="Proteomes" id="UP001239111">
    <property type="component" value="Chromosome 2"/>
</dbReference>
<sequence length="224" mass="24892">MKPGGSTKVVPARSTAQEVKTRKSLHPLQPAATDKENLVGAGRQLRSTGPNKSLVKNEMSSTMKIDAKKTPNKIVLTRSDPKKAADKKIDLVKAPKNDLKLSKLTPKDNTKGVKVVPKESKKSGRIFKDTAVQTDSQNEKLKKVEISSEDLTSEAGPSENYWEVLAERRGVALQDALEENQRLSERIKVYKEMLEESRALVDVLKDMIGEDRNEIDNSLDDSRL</sequence>
<organism evidence="1 2">
    <name type="scientific">Eretmocerus hayati</name>
    <dbReference type="NCBI Taxonomy" id="131215"/>
    <lineage>
        <taxon>Eukaryota</taxon>
        <taxon>Metazoa</taxon>
        <taxon>Ecdysozoa</taxon>
        <taxon>Arthropoda</taxon>
        <taxon>Hexapoda</taxon>
        <taxon>Insecta</taxon>
        <taxon>Pterygota</taxon>
        <taxon>Neoptera</taxon>
        <taxon>Endopterygota</taxon>
        <taxon>Hymenoptera</taxon>
        <taxon>Apocrita</taxon>
        <taxon>Proctotrupomorpha</taxon>
        <taxon>Chalcidoidea</taxon>
        <taxon>Aphelinidae</taxon>
        <taxon>Aphelininae</taxon>
        <taxon>Eretmocerus</taxon>
    </lineage>
</organism>
<evidence type="ECO:0000313" key="2">
    <source>
        <dbReference type="Proteomes" id="UP001239111"/>
    </source>
</evidence>
<proteinExistence type="predicted"/>
<accession>A0ACC2PAC4</accession>
<evidence type="ECO:0000313" key="1">
    <source>
        <dbReference type="EMBL" id="KAJ8679519.1"/>
    </source>
</evidence>
<dbReference type="EMBL" id="CM056742">
    <property type="protein sequence ID" value="KAJ8679519.1"/>
    <property type="molecule type" value="Genomic_DNA"/>
</dbReference>
<comment type="caution">
    <text evidence="1">The sequence shown here is derived from an EMBL/GenBank/DDBJ whole genome shotgun (WGS) entry which is preliminary data.</text>
</comment>
<gene>
    <name evidence="1" type="ORF">QAD02_015306</name>
</gene>
<name>A0ACC2PAC4_9HYME</name>
<reference evidence="1" key="1">
    <citation type="submission" date="2023-04" db="EMBL/GenBank/DDBJ databases">
        <title>A chromosome-level genome assembly of the parasitoid wasp Eretmocerus hayati.</title>
        <authorList>
            <person name="Zhong Y."/>
            <person name="Liu S."/>
            <person name="Liu Y."/>
        </authorList>
    </citation>
    <scope>NUCLEOTIDE SEQUENCE</scope>
    <source>
        <strain evidence="1">ZJU_SS_LIU_2023</strain>
    </source>
</reference>